<proteinExistence type="predicted"/>
<comment type="caution">
    <text evidence="3">The sequence shown here is derived from an EMBL/GenBank/DDBJ whole genome shotgun (WGS) entry which is preliminary data.</text>
</comment>
<dbReference type="InterPro" id="IPR012902">
    <property type="entry name" value="N_methyl_site"/>
</dbReference>
<keyword evidence="2" id="KW-0472">Membrane</keyword>
<dbReference type="GO" id="GO:0015627">
    <property type="term" value="C:type II protein secretion system complex"/>
    <property type="evidence" value="ECO:0007669"/>
    <property type="project" value="InterPro"/>
</dbReference>
<sequence length="203" mass="22117">MIAIGFGLAKGLKYLMMDGMKLFSSGRRNVPQGFTVVEAMIAVGIIGIMAAIIMTAFNTARIKARDAHRVGDIKQIQSALELYFGSRVPQEYPPASPLCDATHAYGLEELVRRGFMIAVPRDPSLVPDCYLYTAEEFPPRRVYHLGAILEDNTHIALKADRNCNSRIAASLAGTPHICAAETEYGPPGTQFDGTIGRIYDVAP</sequence>
<dbReference type="EMBL" id="MHQM01000040">
    <property type="protein sequence ID" value="OHA02635.1"/>
    <property type="molecule type" value="Genomic_DNA"/>
</dbReference>
<dbReference type="GO" id="GO:0015628">
    <property type="term" value="P:protein secretion by the type II secretion system"/>
    <property type="evidence" value="ECO:0007669"/>
    <property type="project" value="InterPro"/>
</dbReference>
<keyword evidence="2" id="KW-0812">Transmembrane</keyword>
<dbReference type="Gene3D" id="3.30.700.10">
    <property type="entry name" value="Glycoprotein, Type 4 Pilin"/>
    <property type="match status" value="1"/>
</dbReference>
<feature type="transmembrane region" description="Helical" evidence="2">
    <location>
        <begin position="39"/>
        <end position="60"/>
    </location>
</feature>
<dbReference type="NCBIfam" id="TIGR02532">
    <property type="entry name" value="IV_pilin_GFxxxE"/>
    <property type="match status" value="1"/>
</dbReference>
<dbReference type="AlphaFoldDB" id="A0A1G2KT42"/>
<dbReference type="SUPFAM" id="SSF54523">
    <property type="entry name" value="Pili subunits"/>
    <property type="match status" value="1"/>
</dbReference>
<evidence type="ECO:0000256" key="2">
    <source>
        <dbReference type="SAM" id="Phobius"/>
    </source>
</evidence>
<accession>A0A1G2KT42</accession>
<organism evidence="3 4">
    <name type="scientific">Candidatus Sungbacteria bacterium RIFCSPHIGHO2_02_FULL_52_23</name>
    <dbReference type="NCBI Taxonomy" id="1802274"/>
    <lineage>
        <taxon>Bacteria</taxon>
        <taxon>Candidatus Sungiibacteriota</taxon>
    </lineage>
</organism>
<evidence type="ECO:0000313" key="3">
    <source>
        <dbReference type="EMBL" id="OHA02635.1"/>
    </source>
</evidence>
<keyword evidence="2" id="KW-1133">Transmembrane helix</keyword>
<dbReference type="STRING" id="1802274.A3J58_02800"/>
<dbReference type="InterPro" id="IPR000983">
    <property type="entry name" value="Bac_GSPG_pilin"/>
</dbReference>
<name>A0A1G2KT42_9BACT</name>
<dbReference type="Proteomes" id="UP000178510">
    <property type="component" value="Unassembled WGS sequence"/>
</dbReference>
<dbReference type="PRINTS" id="PR00813">
    <property type="entry name" value="BCTERIALGSPG"/>
</dbReference>
<reference evidence="3 4" key="1">
    <citation type="journal article" date="2016" name="Nat. Commun.">
        <title>Thousands of microbial genomes shed light on interconnected biogeochemical processes in an aquifer system.</title>
        <authorList>
            <person name="Anantharaman K."/>
            <person name="Brown C.T."/>
            <person name="Hug L.A."/>
            <person name="Sharon I."/>
            <person name="Castelle C.J."/>
            <person name="Probst A.J."/>
            <person name="Thomas B.C."/>
            <person name="Singh A."/>
            <person name="Wilkins M.J."/>
            <person name="Karaoz U."/>
            <person name="Brodie E.L."/>
            <person name="Williams K.H."/>
            <person name="Hubbard S.S."/>
            <person name="Banfield J.F."/>
        </authorList>
    </citation>
    <scope>NUCLEOTIDE SEQUENCE [LARGE SCALE GENOMIC DNA]</scope>
</reference>
<evidence type="ECO:0008006" key="5">
    <source>
        <dbReference type="Google" id="ProtNLM"/>
    </source>
</evidence>
<gene>
    <name evidence="3" type="ORF">A3J58_02800</name>
</gene>
<evidence type="ECO:0000313" key="4">
    <source>
        <dbReference type="Proteomes" id="UP000178510"/>
    </source>
</evidence>
<protein>
    <recommendedName>
        <fullName evidence="5">Type II secretion system protein GspG C-terminal domain-containing protein</fullName>
    </recommendedName>
</protein>
<evidence type="ECO:0000256" key="1">
    <source>
        <dbReference type="ARBA" id="ARBA00022481"/>
    </source>
</evidence>
<dbReference type="InterPro" id="IPR045584">
    <property type="entry name" value="Pilin-like"/>
</dbReference>
<keyword evidence="1" id="KW-0488">Methylation</keyword>
<dbReference type="Pfam" id="PF07963">
    <property type="entry name" value="N_methyl"/>
    <property type="match status" value="1"/>
</dbReference>